<dbReference type="PATRIC" id="fig|172044.3.peg.2313"/>
<accession>A0A147IQ13</accession>
<evidence type="ECO:0000256" key="1">
    <source>
        <dbReference type="ARBA" id="ARBA00022801"/>
    </source>
</evidence>
<dbReference type="PANTHER" id="PTHR47572:SF4">
    <property type="entry name" value="LACTONASE DRP35"/>
    <property type="match status" value="1"/>
</dbReference>
<evidence type="ECO:0000256" key="3">
    <source>
        <dbReference type="PIRSR" id="PIRSR605511-2"/>
    </source>
</evidence>
<dbReference type="GO" id="GO:0046872">
    <property type="term" value="F:metal ion binding"/>
    <property type="evidence" value="ECO:0007669"/>
    <property type="project" value="UniProtKB-KW"/>
</dbReference>
<dbReference type="EMBL" id="LDTF01000062">
    <property type="protein sequence ID" value="KTT97470.1"/>
    <property type="molecule type" value="Genomic_DNA"/>
</dbReference>
<proteinExistence type="predicted"/>
<dbReference type="OrthoDB" id="30052at2"/>
<dbReference type="GO" id="GO:0016787">
    <property type="term" value="F:hydrolase activity"/>
    <property type="evidence" value="ECO:0007669"/>
    <property type="project" value="UniProtKB-KW"/>
</dbReference>
<keyword evidence="3" id="KW-0479">Metal-binding</keyword>
<protein>
    <submittedName>
        <fullName evidence="5">Gluconolactonase</fullName>
    </submittedName>
</protein>
<dbReference type="InterPro" id="IPR051262">
    <property type="entry name" value="SMP-30/CGR1_Lactonase"/>
</dbReference>
<dbReference type="PANTHER" id="PTHR47572">
    <property type="entry name" value="LIPOPROTEIN-RELATED"/>
    <property type="match status" value="1"/>
</dbReference>
<dbReference type="RefSeq" id="WP_058745852.1">
    <property type="nucleotide sequence ID" value="NZ_LDTF01000062.1"/>
</dbReference>
<keyword evidence="3" id="KW-0862">Zinc</keyword>
<dbReference type="Gene3D" id="2.120.10.30">
    <property type="entry name" value="TolB, C-terminal domain"/>
    <property type="match status" value="1"/>
</dbReference>
<evidence type="ECO:0000313" key="6">
    <source>
        <dbReference type="Proteomes" id="UP000073923"/>
    </source>
</evidence>
<dbReference type="Pfam" id="PF08450">
    <property type="entry name" value="SGL"/>
    <property type="match status" value="1"/>
</dbReference>
<dbReference type="SUPFAM" id="SSF63829">
    <property type="entry name" value="Calcium-dependent phosphotriesterase"/>
    <property type="match status" value="1"/>
</dbReference>
<evidence type="ECO:0000313" key="5">
    <source>
        <dbReference type="EMBL" id="KTT97470.1"/>
    </source>
</evidence>
<feature type="binding site" evidence="3">
    <location>
        <position position="201"/>
    </location>
    <ligand>
        <name>a divalent metal cation</name>
        <dbReference type="ChEBI" id="CHEBI:60240"/>
    </ligand>
</feature>
<dbReference type="InterPro" id="IPR013658">
    <property type="entry name" value="SGL"/>
</dbReference>
<comment type="cofactor">
    <cofactor evidence="3">
        <name>Zn(2+)</name>
        <dbReference type="ChEBI" id="CHEBI:29105"/>
    </cofactor>
    <text evidence="3">Binds 1 divalent metal cation per subunit.</text>
</comment>
<gene>
    <name evidence="5" type="ORF">NS355_11575</name>
</gene>
<feature type="binding site" evidence="3">
    <location>
        <position position="252"/>
    </location>
    <ligand>
        <name>a divalent metal cation</name>
        <dbReference type="ChEBI" id="CHEBI:60240"/>
    </ligand>
</feature>
<feature type="active site" description="Proton donor/acceptor" evidence="2">
    <location>
        <position position="252"/>
    </location>
</feature>
<organism evidence="5 6">
    <name type="scientific">Sphingomonas yabuuchiae</name>
    <dbReference type="NCBI Taxonomy" id="172044"/>
    <lineage>
        <taxon>Bacteria</taxon>
        <taxon>Pseudomonadati</taxon>
        <taxon>Pseudomonadota</taxon>
        <taxon>Alphaproteobacteria</taxon>
        <taxon>Sphingomonadales</taxon>
        <taxon>Sphingomonadaceae</taxon>
        <taxon>Sphingomonas</taxon>
    </lineage>
</organism>
<reference evidence="5 6" key="1">
    <citation type="journal article" date="2016" name="Front. Microbiol.">
        <title>Genomic Resource of Rice Seed Associated Bacteria.</title>
        <authorList>
            <person name="Midha S."/>
            <person name="Bansal K."/>
            <person name="Sharma S."/>
            <person name="Kumar N."/>
            <person name="Patil P.P."/>
            <person name="Chaudhry V."/>
            <person name="Patil P.B."/>
        </authorList>
    </citation>
    <scope>NUCLEOTIDE SEQUENCE [LARGE SCALE GENOMIC DNA]</scope>
    <source>
        <strain evidence="5 6">NS355</strain>
    </source>
</reference>
<dbReference type="Proteomes" id="UP000073923">
    <property type="component" value="Unassembled WGS sequence"/>
</dbReference>
<dbReference type="InterPro" id="IPR005511">
    <property type="entry name" value="SMP-30"/>
</dbReference>
<keyword evidence="1" id="KW-0378">Hydrolase</keyword>
<comment type="caution">
    <text evidence="5">The sequence shown here is derived from an EMBL/GenBank/DDBJ whole genome shotgun (WGS) entry which is preliminary data.</text>
</comment>
<sequence length="315" mass="34142">MTDARTPPLAPLLIPARLRPPGPPEPTEVAPPVIHHADAHAVLGNARLVTLYDQASWSEGPIWWPRERTLVWSDIVGRRVLGWREDGAVDVLLDATPFINGNAVLPDGTLVHCEHGRRAISRSDGKGVTTPIAWAAEGSRLNAPNDLIVAPDGAIWFSDPTFGLENPKQGVPGRSESGRTAICRIGKDGSVQRMVDMVQPNGLAFSPDQRIFYASQTPEHGEGEVAIYAFDWDGTTLSNRRRFATVAEGIPDGFSVDRRGWLWSSSAKGVELFDSAGTHLATVPTPGTCSNCTFDIQETRLFVTGGAHLWMLDLA</sequence>
<dbReference type="AlphaFoldDB" id="A0A147IQ13"/>
<name>A0A147IQ13_9SPHN</name>
<dbReference type="InterPro" id="IPR011042">
    <property type="entry name" value="6-blade_b-propeller_TolB-like"/>
</dbReference>
<evidence type="ECO:0000259" key="4">
    <source>
        <dbReference type="Pfam" id="PF08450"/>
    </source>
</evidence>
<feature type="binding site" evidence="3">
    <location>
        <position position="145"/>
    </location>
    <ligand>
        <name>substrate</name>
    </ligand>
</feature>
<evidence type="ECO:0000256" key="2">
    <source>
        <dbReference type="PIRSR" id="PIRSR605511-1"/>
    </source>
</evidence>
<feature type="binding site" evidence="3">
    <location>
        <position position="59"/>
    </location>
    <ligand>
        <name>a divalent metal cation</name>
        <dbReference type="ChEBI" id="CHEBI:60240"/>
    </ligand>
</feature>
<feature type="domain" description="SMP-30/Gluconolactonase/LRE-like region" evidence="4">
    <location>
        <begin position="57"/>
        <end position="304"/>
    </location>
</feature>
<dbReference type="PRINTS" id="PR01790">
    <property type="entry name" value="SMP30FAMILY"/>
</dbReference>